<dbReference type="Proteomes" id="UP000186817">
    <property type="component" value="Unassembled WGS sequence"/>
</dbReference>
<dbReference type="EMBL" id="LSRX01000180">
    <property type="protein sequence ID" value="OLQ05584.1"/>
    <property type="molecule type" value="Genomic_DNA"/>
</dbReference>
<keyword evidence="1" id="KW-0175">Coiled coil</keyword>
<comment type="caution">
    <text evidence="2">The sequence shown here is derived from an EMBL/GenBank/DDBJ whole genome shotgun (WGS) entry which is preliminary data.</text>
</comment>
<gene>
    <name evidence="2" type="ORF">AK812_SmicGene11190</name>
</gene>
<keyword evidence="3" id="KW-1185">Reference proteome</keyword>
<dbReference type="AlphaFoldDB" id="A0A1Q9EDT1"/>
<proteinExistence type="predicted"/>
<organism evidence="2 3">
    <name type="scientific">Symbiodinium microadriaticum</name>
    <name type="common">Dinoflagellate</name>
    <name type="synonym">Zooxanthella microadriatica</name>
    <dbReference type="NCBI Taxonomy" id="2951"/>
    <lineage>
        <taxon>Eukaryota</taxon>
        <taxon>Sar</taxon>
        <taxon>Alveolata</taxon>
        <taxon>Dinophyceae</taxon>
        <taxon>Suessiales</taxon>
        <taxon>Symbiodiniaceae</taxon>
        <taxon>Symbiodinium</taxon>
    </lineage>
</organism>
<reference evidence="2 3" key="1">
    <citation type="submission" date="2016-02" db="EMBL/GenBank/DDBJ databases">
        <title>Genome analysis of coral dinoflagellate symbionts highlights evolutionary adaptations to a symbiotic lifestyle.</title>
        <authorList>
            <person name="Aranda M."/>
            <person name="Li Y."/>
            <person name="Liew Y.J."/>
            <person name="Baumgarten S."/>
            <person name="Simakov O."/>
            <person name="Wilson M."/>
            <person name="Piel J."/>
            <person name="Ashoor H."/>
            <person name="Bougouffa S."/>
            <person name="Bajic V.B."/>
            <person name="Ryu T."/>
            <person name="Ravasi T."/>
            <person name="Bayer T."/>
            <person name="Micklem G."/>
            <person name="Kim H."/>
            <person name="Bhak J."/>
            <person name="Lajeunesse T.C."/>
            <person name="Voolstra C.R."/>
        </authorList>
    </citation>
    <scope>NUCLEOTIDE SEQUENCE [LARGE SCALE GENOMIC DNA]</scope>
    <source>
        <strain evidence="2 3">CCMP2467</strain>
    </source>
</reference>
<sequence>MENETAEVEKELGELATAYSEIQGDCRADCDKVKVSGTSYEVSFRNEKQLRMKAEAALQSARQEQAAALEEARRKVIEMEVLAFTGL</sequence>
<accession>A0A1Q9EDT1</accession>
<evidence type="ECO:0000256" key="1">
    <source>
        <dbReference type="SAM" id="Coils"/>
    </source>
</evidence>
<name>A0A1Q9EDT1_SYMMI</name>
<evidence type="ECO:0000313" key="2">
    <source>
        <dbReference type="EMBL" id="OLQ05584.1"/>
    </source>
</evidence>
<evidence type="ECO:0000313" key="3">
    <source>
        <dbReference type="Proteomes" id="UP000186817"/>
    </source>
</evidence>
<protein>
    <submittedName>
        <fullName evidence="2">Uncharacterized protein</fullName>
    </submittedName>
</protein>
<feature type="coiled-coil region" evidence="1">
    <location>
        <begin position="44"/>
        <end position="75"/>
    </location>
</feature>